<keyword evidence="1" id="KW-0812">Transmembrane</keyword>
<reference evidence="2" key="1">
    <citation type="submission" date="2022-04" db="EMBL/GenBank/DDBJ databases">
        <title>Carnegiea gigantea Genome sequencing and assembly v2.</title>
        <authorList>
            <person name="Copetti D."/>
            <person name="Sanderson M.J."/>
            <person name="Burquez A."/>
            <person name="Wojciechowski M.F."/>
        </authorList>
    </citation>
    <scope>NUCLEOTIDE SEQUENCE</scope>
    <source>
        <strain evidence="2">SGP5-SGP5p</strain>
        <tissue evidence="2">Aerial part</tissue>
    </source>
</reference>
<comment type="caution">
    <text evidence="2">The sequence shown here is derived from an EMBL/GenBank/DDBJ whole genome shotgun (WGS) entry which is preliminary data.</text>
</comment>
<proteinExistence type="predicted"/>
<dbReference type="PANTHER" id="PTHR33474">
    <property type="entry name" value="TRANSMEMBRANE PROTEIN"/>
    <property type="match status" value="1"/>
</dbReference>
<evidence type="ECO:0000313" key="2">
    <source>
        <dbReference type="EMBL" id="KAJ8445481.1"/>
    </source>
</evidence>
<evidence type="ECO:0008006" key="4">
    <source>
        <dbReference type="Google" id="ProtNLM"/>
    </source>
</evidence>
<dbReference type="AlphaFoldDB" id="A0A9Q1KJC5"/>
<gene>
    <name evidence="2" type="ORF">Cgig2_031294</name>
</gene>
<dbReference type="Proteomes" id="UP001153076">
    <property type="component" value="Unassembled WGS sequence"/>
</dbReference>
<dbReference type="PANTHER" id="PTHR33474:SF2">
    <property type="entry name" value="TRANSMEMBRANE PROTEIN"/>
    <property type="match status" value="1"/>
</dbReference>
<evidence type="ECO:0000313" key="3">
    <source>
        <dbReference type="Proteomes" id="UP001153076"/>
    </source>
</evidence>
<dbReference type="OrthoDB" id="693939at2759"/>
<accession>A0A9Q1KJC5</accession>
<name>A0A9Q1KJC5_9CARY</name>
<evidence type="ECO:0000256" key="1">
    <source>
        <dbReference type="SAM" id="Phobius"/>
    </source>
</evidence>
<keyword evidence="3" id="KW-1185">Reference proteome</keyword>
<feature type="transmembrane region" description="Helical" evidence="1">
    <location>
        <begin position="75"/>
        <end position="94"/>
    </location>
</feature>
<organism evidence="2 3">
    <name type="scientific">Carnegiea gigantea</name>
    <dbReference type="NCBI Taxonomy" id="171969"/>
    <lineage>
        <taxon>Eukaryota</taxon>
        <taxon>Viridiplantae</taxon>
        <taxon>Streptophyta</taxon>
        <taxon>Embryophyta</taxon>
        <taxon>Tracheophyta</taxon>
        <taxon>Spermatophyta</taxon>
        <taxon>Magnoliopsida</taxon>
        <taxon>eudicotyledons</taxon>
        <taxon>Gunneridae</taxon>
        <taxon>Pentapetalae</taxon>
        <taxon>Caryophyllales</taxon>
        <taxon>Cactineae</taxon>
        <taxon>Cactaceae</taxon>
        <taxon>Cactoideae</taxon>
        <taxon>Echinocereeae</taxon>
        <taxon>Carnegiea</taxon>
    </lineage>
</organism>
<keyword evidence="1" id="KW-1133">Transmembrane helix</keyword>
<sequence>MMNTAPSFENPSGPLQANSISARNKTLRKDDKLHQVLWNPQKDSSGKTVPASATAAADVRNTAKPNQQFNMAYRSFHLVLVMLACCCIISSNAIPMSRLSNLIHGKGHMVASETMIQIQMTSQDDMGDNFIKGRMDVEMTNDYGPTGSNPVHTPKPPRI</sequence>
<keyword evidence="1" id="KW-0472">Membrane</keyword>
<protein>
    <recommendedName>
        <fullName evidence="4">Transmembrane protein</fullName>
    </recommendedName>
</protein>
<dbReference type="EMBL" id="JAKOGI010000077">
    <property type="protein sequence ID" value="KAJ8445481.1"/>
    <property type="molecule type" value="Genomic_DNA"/>
</dbReference>